<feature type="transmembrane region" description="Helical" evidence="1">
    <location>
        <begin position="128"/>
        <end position="160"/>
    </location>
</feature>
<comment type="caution">
    <text evidence="2">The sequence shown here is derived from an EMBL/GenBank/DDBJ whole genome shotgun (WGS) entry which is preliminary data.</text>
</comment>
<keyword evidence="1" id="KW-0472">Membrane</keyword>
<reference evidence="2" key="1">
    <citation type="submission" date="2020-01" db="EMBL/GenBank/DDBJ databases">
        <authorList>
            <person name="Rat A."/>
        </authorList>
    </citation>
    <scope>NUCLEOTIDE SEQUENCE</scope>
    <source>
        <strain evidence="2">LMG 31231</strain>
    </source>
</reference>
<dbReference type="AlphaFoldDB" id="A0A9X9X2N8"/>
<evidence type="ECO:0000256" key="1">
    <source>
        <dbReference type="SAM" id="Phobius"/>
    </source>
</evidence>
<evidence type="ECO:0000313" key="2">
    <source>
        <dbReference type="EMBL" id="MBR0673667.1"/>
    </source>
</evidence>
<gene>
    <name evidence="2" type="ORF">GXW76_21015</name>
</gene>
<evidence type="ECO:0000313" key="3">
    <source>
        <dbReference type="Proteomes" id="UP001138751"/>
    </source>
</evidence>
<dbReference type="EMBL" id="JAAEDM010000082">
    <property type="protein sequence ID" value="MBR0673667.1"/>
    <property type="molecule type" value="Genomic_DNA"/>
</dbReference>
<accession>A0A9X9X2N8</accession>
<keyword evidence="1" id="KW-1133">Transmembrane helix</keyword>
<keyword evidence="1" id="KW-0812">Transmembrane</keyword>
<feature type="transmembrane region" description="Helical" evidence="1">
    <location>
        <begin position="44"/>
        <end position="64"/>
    </location>
</feature>
<feature type="transmembrane region" description="Helical" evidence="1">
    <location>
        <begin position="102"/>
        <end position="121"/>
    </location>
</feature>
<evidence type="ECO:0008006" key="4">
    <source>
        <dbReference type="Google" id="ProtNLM"/>
    </source>
</evidence>
<organism evidence="2 3">
    <name type="scientific">Neoroseomonas soli</name>
    <dbReference type="NCBI Taxonomy" id="1081025"/>
    <lineage>
        <taxon>Bacteria</taxon>
        <taxon>Pseudomonadati</taxon>
        <taxon>Pseudomonadota</taxon>
        <taxon>Alphaproteobacteria</taxon>
        <taxon>Acetobacterales</taxon>
        <taxon>Acetobacteraceae</taxon>
        <taxon>Neoroseomonas</taxon>
    </lineage>
</organism>
<feature type="transmembrane region" description="Helical" evidence="1">
    <location>
        <begin position="76"/>
        <end position="96"/>
    </location>
</feature>
<dbReference type="RefSeq" id="WP_211864070.1">
    <property type="nucleotide sequence ID" value="NZ_JAAEDM010000082.1"/>
</dbReference>
<feature type="transmembrane region" description="Helical" evidence="1">
    <location>
        <begin position="166"/>
        <end position="186"/>
    </location>
</feature>
<keyword evidence="3" id="KW-1185">Reference proteome</keyword>
<dbReference type="Proteomes" id="UP001138751">
    <property type="component" value="Unassembled WGS sequence"/>
</dbReference>
<reference evidence="2" key="2">
    <citation type="journal article" date="2021" name="Syst. Appl. Microbiol.">
        <title>Roseomonas hellenica sp. nov., isolated from roots of wild-growing Alkanna tinctoria.</title>
        <authorList>
            <person name="Rat A."/>
            <person name="Naranjo H.D."/>
            <person name="Lebbe L."/>
            <person name="Cnockaert M."/>
            <person name="Krigas N."/>
            <person name="Grigoriadou K."/>
            <person name="Maloupa E."/>
            <person name="Willems A."/>
        </authorList>
    </citation>
    <scope>NUCLEOTIDE SEQUENCE</scope>
    <source>
        <strain evidence="2">LMG 31231</strain>
    </source>
</reference>
<protein>
    <recommendedName>
        <fullName evidence="4">Tripartite tricarboxylate transporter TctB family protein</fullName>
    </recommendedName>
</protein>
<name>A0A9X9X2N8_9PROT</name>
<proteinExistence type="predicted"/>
<sequence>MKINTKDLISAALLIGFAVVGLWLNMDHTLGTARRMGPGYMPMLAFWILLGLGAIVLLLSLFNGPDPIPMWTGPEIGFLLAGAVGGTAAGLVAAGMPGWVGAGWNPLGIGLFVGCMIVSVVKSWRPLFLISAAFTLFGLLLEPLGLMVAIATSVVLSAFADETHKPVGVLGLVAFLCALCWAVFIYELDIRVPVWPVF</sequence>
<feature type="transmembrane region" description="Helical" evidence="1">
    <location>
        <begin position="7"/>
        <end position="24"/>
    </location>
</feature>